<name>A0A5P1WY20_9LACO</name>
<dbReference type="KEGG" id="lnn:F0161_00815"/>
<proteinExistence type="predicted"/>
<gene>
    <name evidence="1" type="ORF">F0161_00815</name>
</gene>
<accession>A0A5P1WY20</accession>
<dbReference type="EMBL" id="CP043939">
    <property type="protein sequence ID" value="QER66552.1"/>
    <property type="molecule type" value="Genomic_DNA"/>
</dbReference>
<dbReference type="OrthoDB" id="3192540at2"/>
<dbReference type="Proteomes" id="UP000325295">
    <property type="component" value="Chromosome"/>
</dbReference>
<sequence>MASPKIFDLTTAKLYQLYLNKVLRKDHTEEELDQILVWLWDDNIDMSDFKQSNMTLRELIGSTPINSNASLIKGVVCGVRIEDIEDHDMQVLRYMDKLVDELAKGKKMASIIRT</sequence>
<keyword evidence="2" id="KW-1185">Reference proteome</keyword>
<dbReference type="RefSeq" id="WP_150203181.1">
    <property type="nucleotide sequence ID" value="NZ_CP043939.1"/>
</dbReference>
<dbReference type="Gene3D" id="1.10.8.290">
    <property type="entry name" value="uncharacterized protein sp1917 domain"/>
    <property type="match status" value="1"/>
</dbReference>
<protein>
    <submittedName>
        <fullName evidence="1">DUF2200 domain-containing protein</fullName>
    </submittedName>
</protein>
<dbReference type="AlphaFoldDB" id="A0A5P1WY20"/>
<reference evidence="1 2" key="1">
    <citation type="submission" date="2019-09" db="EMBL/GenBank/DDBJ databases">
        <title>Complete Genome Sequence of Lactobacillus nenjiangensis SH-Y15, isolated from sauerkraut.</title>
        <authorList>
            <person name="Yang H."/>
        </authorList>
    </citation>
    <scope>NUCLEOTIDE SEQUENCE [LARGE SCALE GENOMIC DNA]</scope>
    <source>
        <strain evidence="1 2">SH-Y15</strain>
    </source>
</reference>
<organism evidence="1 2">
    <name type="scientific">Paucilactobacillus nenjiangensis</name>
    <dbReference type="NCBI Taxonomy" id="1296540"/>
    <lineage>
        <taxon>Bacteria</taxon>
        <taxon>Bacillati</taxon>
        <taxon>Bacillota</taxon>
        <taxon>Bacilli</taxon>
        <taxon>Lactobacillales</taxon>
        <taxon>Lactobacillaceae</taxon>
        <taxon>Paucilactobacillus</taxon>
    </lineage>
</organism>
<evidence type="ECO:0000313" key="1">
    <source>
        <dbReference type="EMBL" id="QER66552.1"/>
    </source>
</evidence>
<dbReference type="InterPro" id="IPR023204">
    <property type="entry name" value="SP1917_dom_sf"/>
</dbReference>
<evidence type="ECO:0000313" key="2">
    <source>
        <dbReference type="Proteomes" id="UP000325295"/>
    </source>
</evidence>
<dbReference type="InterPro" id="IPR014580">
    <property type="entry name" value="UCP033199"/>
</dbReference>
<dbReference type="Pfam" id="PF09966">
    <property type="entry name" value="DUF2200"/>
    <property type="match status" value="1"/>
</dbReference>